<dbReference type="EMBL" id="PDVP01000007">
    <property type="protein sequence ID" value="PHP66600.1"/>
    <property type="molecule type" value="Genomic_DNA"/>
</dbReference>
<evidence type="ECO:0000313" key="2">
    <source>
        <dbReference type="EMBL" id="PHP66600.1"/>
    </source>
</evidence>
<feature type="chain" id="PRO_5013666205" evidence="1">
    <location>
        <begin position="22"/>
        <end position="198"/>
    </location>
</feature>
<comment type="caution">
    <text evidence="2">The sequence shown here is derived from an EMBL/GenBank/DDBJ whole genome shotgun (WGS) entry which is preliminary data.</text>
</comment>
<proteinExistence type="predicted"/>
<dbReference type="AlphaFoldDB" id="A0A2G1QMC1"/>
<sequence>MDARLAILFVTLAALGRPAMAADVRVVERHYTVRGATMQEIERQLERRGPKLGGHLGHPAATRMEFKTRVDYAEHEHLCRVASTHVSLVATMTLPRWNQPRNASRETVLFWQALDQDIRRHERRHADIAATHARRLESALTGLTSRQGCEALEARVARVTARIMKQNDDAHAAFDGKEGNEFERRLRGLIGKRRGMMN</sequence>
<keyword evidence="3" id="KW-1185">Reference proteome</keyword>
<feature type="signal peptide" evidence="1">
    <location>
        <begin position="1"/>
        <end position="21"/>
    </location>
</feature>
<dbReference type="Proteomes" id="UP000221168">
    <property type="component" value="Unassembled WGS sequence"/>
</dbReference>
<reference evidence="2 3" key="1">
    <citation type="submission" date="2017-10" db="EMBL/GenBank/DDBJ databases">
        <title>Sedimentibacterium mangrovi gen. nov., sp. nov., a novel member of family Phyllobacteriacea isolated from mangrove sediment.</title>
        <authorList>
            <person name="Liao H."/>
            <person name="Tian Y."/>
        </authorList>
    </citation>
    <scope>NUCLEOTIDE SEQUENCE [LARGE SCALE GENOMIC DNA]</scope>
    <source>
        <strain evidence="2 3">X9-2-2</strain>
    </source>
</reference>
<organism evidence="2 3">
    <name type="scientific">Zhengella mangrovi</name>
    <dbReference type="NCBI Taxonomy" id="1982044"/>
    <lineage>
        <taxon>Bacteria</taxon>
        <taxon>Pseudomonadati</taxon>
        <taxon>Pseudomonadota</taxon>
        <taxon>Alphaproteobacteria</taxon>
        <taxon>Hyphomicrobiales</taxon>
        <taxon>Notoacmeibacteraceae</taxon>
        <taxon>Zhengella</taxon>
    </lineage>
</organism>
<dbReference type="InterPro" id="IPR010321">
    <property type="entry name" value="DUF922"/>
</dbReference>
<evidence type="ECO:0000256" key="1">
    <source>
        <dbReference type="SAM" id="SignalP"/>
    </source>
</evidence>
<dbReference type="OrthoDB" id="7888967at2"/>
<keyword evidence="1" id="KW-0732">Signal</keyword>
<accession>A0A2G1QMC1</accession>
<name>A0A2G1QMC1_9HYPH</name>
<dbReference type="Pfam" id="PF06037">
    <property type="entry name" value="DUF922"/>
    <property type="match status" value="1"/>
</dbReference>
<gene>
    <name evidence="2" type="ORF">CSC94_13010</name>
</gene>
<protein>
    <submittedName>
        <fullName evidence="2">Peptidase</fullName>
    </submittedName>
</protein>
<evidence type="ECO:0000313" key="3">
    <source>
        <dbReference type="Proteomes" id="UP000221168"/>
    </source>
</evidence>
<dbReference type="RefSeq" id="WP_099306786.1">
    <property type="nucleotide sequence ID" value="NZ_PDVP01000007.1"/>
</dbReference>